<dbReference type="OrthoDB" id="26525at2759"/>
<dbReference type="InterPro" id="IPR011992">
    <property type="entry name" value="EF-hand-dom_pair"/>
</dbReference>
<dbReference type="AlphaFoldDB" id="G0R2N3"/>
<sequence length="285" mass="34388">MEQNNKKPDKKPLKLKDLPPTLRQKYKDHPLFANEQRNKPRIALDQDELKQFKEDKIKSIEEKVEEYQLQPTEYKALDRVFKLFYEERLTNEKKMDKTNNSLLIQNQSTEEAQKQHKQNEINKQYFTSREIETVLAKMHMNLTKSEIDLMLWEVDSNLDKKIDYKEFINMYKRCIMKNSDLEPKSLFHMAQFLMYCKTEENKFTVTVEDTLELLYVRMGRNKLDEEIKAIFGEDEKTNDGQEKQISFCQYLEKINQRAIEQRKEKLQNKKIMFSYKKSDETSIIH</sequence>
<dbReference type="eggNOG" id="ENOG502S9ZB">
    <property type="taxonomic scope" value="Eukaryota"/>
</dbReference>
<evidence type="ECO:0000256" key="1">
    <source>
        <dbReference type="SAM" id="MobiDB-lite"/>
    </source>
</evidence>
<dbReference type="EMBL" id="GL984271">
    <property type="protein sequence ID" value="EGR28272.1"/>
    <property type="molecule type" value="Genomic_DNA"/>
</dbReference>
<gene>
    <name evidence="2" type="ORF">IMG5_179630</name>
</gene>
<evidence type="ECO:0008006" key="4">
    <source>
        <dbReference type="Google" id="ProtNLM"/>
    </source>
</evidence>
<dbReference type="OMA" id="LFHMVQF"/>
<feature type="region of interest" description="Disordered" evidence="1">
    <location>
        <begin position="1"/>
        <end position="45"/>
    </location>
</feature>
<evidence type="ECO:0000313" key="2">
    <source>
        <dbReference type="EMBL" id="EGR28272.1"/>
    </source>
</evidence>
<evidence type="ECO:0000313" key="3">
    <source>
        <dbReference type="Proteomes" id="UP000008983"/>
    </source>
</evidence>
<feature type="compositionally biased region" description="Basic and acidic residues" evidence="1">
    <location>
        <begin position="1"/>
        <end position="17"/>
    </location>
</feature>
<dbReference type="InParanoid" id="G0R2N3"/>
<accession>G0R2N3</accession>
<dbReference type="RefSeq" id="XP_004027617.1">
    <property type="nucleotide sequence ID" value="XM_004027568.1"/>
</dbReference>
<feature type="compositionally biased region" description="Basic and acidic residues" evidence="1">
    <location>
        <begin position="25"/>
        <end position="45"/>
    </location>
</feature>
<dbReference type="GeneID" id="14904348"/>
<dbReference type="SUPFAM" id="SSF47473">
    <property type="entry name" value="EF-hand"/>
    <property type="match status" value="1"/>
</dbReference>
<organism evidence="2 3">
    <name type="scientific">Ichthyophthirius multifiliis</name>
    <name type="common">White spot disease agent</name>
    <name type="synonym">Ich</name>
    <dbReference type="NCBI Taxonomy" id="5932"/>
    <lineage>
        <taxon>Eukaryota</taxon>
        <taxon>Sar</taxon>
        <taxon>Alveolata</taxon>
        <taxon>Ciliophora</taxon>
        <taxon>Intramacronucleata</taxon>
        <taxon>Oligohymenophorea</taxon>
        <taxon>Hymenostomatida</taxon>
        <taxon>Ophryoglenina</taxon>
        <taxon>Ichthyophthirius</taxon>
    </lineage>
</organism>
<keyword evidence="3" id="KW-1185">Reference proteome</keyword>
<dbReference type="Proteomes" id="UP000008983">
    <property type="component" value="Unassembled WGS sequence"/>
</dbReference>
<proteinExistence type="predicted"/>
<dbReference type="Gene3D" id="1.10.238.10">
    <property type="entry name" value="EF-hand"/>
    <property type="match status" value="1"/>
</dbReference>
<reference evidence="2 3" key="1">
    <citation type="submission" date="2011-07" db="EMBL/GenBank/DDBJ databases">
        <authorList>
            <person name="Coyne R."/>
            <person name="Brami D."/>
            <person name="Johnson J."/>
            <person name="Hostetler J."/>
            <person name="Hannick L."/>
            <person name="Clark T."/>
            <person name="Cassidy-Hanley D."/>
            <person name="Inman J."/>
        </authorList>
    </citation>
    <scope>NUCLEOTIDE SEQUENCE [LARGE SCALE GENOMIC DNA]</scope>
    <source>
        <strain evidence="2 3">G5</strain>
    </source>
</reference>
<protein>
    <recommendedName>
        <fullName evidence="4">EF-hand domain-containing protein</fullName>
    </recommendedName>
</protein>
<name>G0R2N3_ICHMU</name>